<protein>
    <recommendedName>
        <fullName evidence="10">Hexosyltransferase</fullName>
        <ecNumber evidence="10">2.4.1.-</ecNumber>
    </recommendedName>
</protein>
<dbReference type="VEuPathDB" id="VectorBase:LDEU001265"/>
<dbReference type="InterPro" id="IPR002659">
    <property type="entry name" value="Glyco_trans_31"/>
</dbReference>
<evidence type="ECO:0000256" key="3">
    <source>
        <dbReference type="ARBA" id="ARBA00022676"/>
    </source>
</evidence>
<evidence type="ECO:0000256" key="7">
    <source>
        <dbReference type="ARBA" id="ARBA00022989"/>
    </source>
</evidence>
<dbReference type="STRING" id="299467.A0A443STB7"/>
<evidence type="ECO:0000313" key="11">
    <source>
        <dbReference type="EMBL" id="RWS30775.1"/>
    </source>
</evidence>
<keyword evidence="9 10" id="KW-0472">Membrane</keyword>
<evidence type="ECO:0000256" key="5">
    <source>
        <dbReference type="ARBA" id="ARBA00022692"/>
    </source>
</evidence>
<accession>A0A443STB7</accession>
<dbReference type="AlphaFoldDB" id="A0A443STB7"/>
<evidence type="ECO:0000256" key="6">
    <source>
        <dbReference type="ARBA" id="ARBA00022968"/>
    </source>
</evidence>
<evidence type="ECO:0000256" key="10">
    <source>
        <dbReference type="RuleBase" id="RU363063"/>
    </source>
</evidence>
<dbReference type="EMBL" id="NCKV01000380">
    <property type="protein sequence ID" value="RWS30775.1"/>
    <property type="molecule type" value="Genomic_DNA"/>
</dbReference>
<reference evidence="11 12" key="1">
    <citation type="journal article" date="2018" name="Gigascience">
        <title>Genomes of trombidid mites reveal novel predicted allergens and laterally-transferred genes associated with secondary metabolism.</title>
        <authorList>
            <person name="Dong X."/>
            <person name="Chaisiri K."/>
            <person name="Xia D."/>
            <person name="Armstrong S.D."/>
            <person name="Fang Y."/>
            <person name="Donnelly M.J."/>
            <person name="Kadowaki T."/>
            <person name="McGarry J.W."/>
            <person name="Darby A.C."/>
            <person name="Makepeace B.L."/>
        </authorList>
    </citation>
    <scope>NUCLEOTIDE SEQUENCE [LARGE SCALE GENOMIC DNA]</scope>
    <source>
        <strain evidence="11">UoL-UT</strain>
    </source>
</reference>
<dbReference type="GO" id="GO:0016758">
    <property type="term" value="F:hexosyltransferase activity"/>
    <property type="evidence" value="ECO:0007669"/>
    <property type="project" value="InterPro"/>
</dbReference>
<evidence type="ECO:0000256" key="8">
    <source>
        <dbReference type="ARBA" id="ARBA00023034"/>
    </source>
</evidence>
<organism evidence="11 12">
    <name type="scientific">Leptotrombidium deliense</name>
    <dbReference type="NCBI Taxonomy" id="299467"/>
    <lineage>
        <taxon>Eukaryota</taxon>
        <taxon>Metazoa</taxon>
        <taxon>Ecdysozoa</taxon>
        <taxon>Arthropoda</taxon>
        <taxon>Chelicerata</taxon>
        <taxon>Arachnida</taxon>
        <taxon>Acari</taxon>
        <taxon>Acariformes</taxon>
        <taxon>Trombidiformes</taxon>
        <taxon>Prostigmata</taxon>
        <taxon>Anystina</taxon>
        <taxon>Parasitengona</taxon>
        <taxon>Trombiculoidea</taxon>
        <taxon>Trombiculidae</taxon>
        <taxon>Leptotrombidium</taxon>
    </lineage>
</organism>
<feature type="transmembrane region" description="Helical" evidence="10">
    <location>
        <begin position="12"/>
        <end position="33"/>
    </location>
</feature>
<comment type="caution">
    <text evidence="11">The sequence shown here is derived from an EMBL/GenBank/DDBJ whole genome shotgun (WGS) entry which is preliminary data.</text>
</comment>
<keyword evidence="5 10" id="KW-0812">Transmembrane</keyword>
<dbReference type="FunFam" id="3.90.550.50:FF:000028">
    <property type="entry name" value="Hexosyltransferase"/>
    <property type="match status" value="1"/>
</dbReference>
<keyword evidence="7 10" id="KW-1133">Transmembrane helix</keyword>
<keyword evidence="6 10" id="KW-0735">Signal-anchor</keyword>
<dbReference type="Proteomes" id="UP000288716">
    <property type="component" value="Unassembled WGS sequence"/>
</dbReference>
<evidence type="ECO:0000256" key="4">
    <source>
        <dbReference type="ARBA" id="ARBA00022679"/>
    </source>
</evidence>
<dbReference type="PANTHER" id="PTHR11214">
    <property type="entry name" value="BETA-1,3-N-ACETYLGLUCOSAMINYLTRANSFERASE"/>
    <property type="match status" value="1"/>
</dbReference>
<dbReference type="OrthoDB" id="115198at2759"/>
<keyword evidence="4 11" id="KW-0808">Transferase</keyword>
<keyword evidence="8 10" id="KW-0333">Golgi apparatus</keyword>
<dbReference type="Pfam" id="PF01762">
    <property type="entry name" value="Galactosyl_T"/>
    <property type="match status" value="1"/>
</dbReference>
<dbReference type="GO" id="GO:0006493">
    <property type="term" value="P:protein O-linked glycosylation"/>
    <property type="evidence" value="ECO:0007669"/>
    <property type="project" value="TreeGrafter"/>
</dbReference>
<evidence type="ECO:0000256" key="9">
    <source>
        <dbReference type="ARBA" id="ARBA00023136"/>
    </source>
</evidence>
<dbReference type="Gene3D" id="3.90.550.50">
    <property type="match status" value="1"/>
</dbReference>
<dbReference type="EC" id="2.4.1.-" evidence="10"/>
<keyword evidence="12" id="KW-1185">Reference proteome</keyword>
<proteinExistence type="inferred from homology"/>
<keyword evidence="3 10" id="KW-0328">Glycosyltransferase</keyword>
<name>A0A443STB7_9ACAR</name>
<comment type="subcellular location">
    <subcellularLocation>
        <location evidence="1 10">Golgi apparatus membrane</location>
        <topology evidence="1 10">Single-pass type II membrane protein</topology>
    </subcellularLocation>
</comment>
<evidence type="ECO:0000313" key="12">
    <source>
        <dbReference type="Proteomes" id="UP000288716"/>
    </source>
</evidence>
<sequence>MRIRLRWERVLRKLNVAAAILVLILFVNFYFYINRTASDVTAFRPVLRVTPSPYNASLLDSQDFHSLINLKHFDFVLNNARCSKPANGASNNDLFLVIFIHSAPNNFNKRQSIRRTWGNESNFNDDKIRVVFTLGAVGDTSVQRLIEKENNDYKDIVQGNFLDSYRNLSYKHVMGLKWVTYFCQNAKFVFKTDDDIFVDIFQLIFFLKGWHSEMFPLRNFMSCYVITNPYPKRSVRSKWHVTYEEYPGKYYPEYCSGWGILMSPDVVFNLYIHSRDINYFWVDDVLVSGLLAQRIGVKHIDLTPKLAIEDEDITGWLKKEELSIPPLFGHPDSDTDTVYALWNKSIKYYRTKYGHVN</sequence>
<dbReference type="PANTHER" id="PTHR11214:SF376">
    <property type="entry name" value="HEXOSYLTRANSFERASE"/>
    <property type="match status" value="1"/>
</dbReference>
<dbReference type="GO" id="GO:0000139">
    <property type="term" value="C:Golgi membrane"/>
    <property type="evidence" value="ECO:0007669"/>
    <property type="project" value="UniProtKB-SubCell"/>
</dbReference>
<evidence type="ECO:0000256" key="1">
    <source>
        <dbReference type="ARBA" id="ARBA00004323"/>
    </source>
</evidence>
<gene>
    <name evidence="11" type="ORF">B4U80_10613</name>
</gene>
<evidence type="ECO:0000256" key="2">
    <source>
        <dbReference type="ARBA" id="ARBA00008661"/>
    </source>
</evidence>
<comment type="similarity">
    <text evidence="2 10">Belongs to the glycosyltransferase 31 family.</text>
</comment>